<evidence type="ECO:0000256" key="3">
    <source>
        <dbReference type="PROSITE-ProRule" id="PRU00339"/>
    </source>
</evidence>
<dbReference type="InterPro" id="IPR029063">
    <property type="entry name" value="SAM-dependent_MTases_sf"/>
</dbReference>
<dbReference type="EMBL" id="LKAJ01000001">
    <property type="protein sequence ID" value="KRG22644.1"/>
    <property type="molecule type" value="Genomic_DNA"/>
</dbReference>
<evidence type="ECO:0000256" key="2">
    <source>
        <dbReference type="ARBA" id="ARBA00022679"/>
    </source>
</evidence>
<accession>A0A0Q9Z037</accession>
<dbReference type="InterPro" id="IPR011990">
    <property type="entry name" value="TPR-like_helical_dom_sf"/>
</dbReference>
<dbReference type="AlphaFoldDB" id="A0A0Q9Z037"/>
<name>A0A0Q9Z037_9GAMM</name>
<feature type="repeat" description="TPR" evidence="3">
    <location>
        <begin position="479"/>
        <end position="512"/>
    </location>
</feature>
<reference evidence="4" key="1">
    <citation type="submission" date="2015-09" db="EMBL/GenBank/DDBJ databases">
        <title>Draft Genome Sequences of Two Novel Amoeba-resistant Intranuclear Bacteria, Candidatus Berkiella cookevillensis and Candidatus Berkiella aquae.</title>
        <authorList>
            <person name="Mehari Y.T."/>
            <person name="Arivett B.A."/>
            <person name="Farone A.L."/>
            <person name="Gunderson J.H."/>
            <person name="Farone M.B."/>
        </authorList>
    </citation>
    <scope>NUCLEOTIDE SEQUENCE [LARGE SCALE GENOMIC DNA]</scope>
    <source>
        <strain evidence="4">HT99</strain>
    </source>
</reference>
<evidence type="ECO:0000256" key="1">
    <source>
        <dbReference type="ARBA" id="ARBA00022603"/>
    </source>
</evidence>
<keyword evidence="1" id="KW-0489">Methyltransferase</keyword>
<dbReference type="InterPro" id="IPR019734">
    <property type="entry name" value="TPR_rpt"/>
</dbReference>
<dbReference type="SUPFAM" id="SSF48452">
    <property type="entry name" value="TPR-like"/>
    <property type="match status" value="1"/>
</dbReference>
<sequence length="527" mass="60909">MPGLFTIKILNMTSLSNSILWQRMQEYYAQLGTEVWEDEVVPQQITNNTYLANNYAKQIIAQIQDYISTHGKPLDDCPFYVLEIGAGHGRLSFYLLENLRQAFEVFGWPKKWLKFIMTDISLKSLETWQTHHALKPFIDEGWLDLAVYNANQDTQIKLAISGQLIEAKSINKPLFVICNYIFDTLSQDAFQVINHRLHEVELVIKNQAQLEKGELKDYFKDAKYEFVKHPVKTQYYTEKPLLNKILQAYEAECENAAFLMPIGAIHCIENLKKLTQGPLMFLVSDKGVTDKDLFDEDDDPDISFHGSVSMMVNFDALKRYTELCGGNCFLMGDKGADFQVANFIFQADYKIPQTAYAFANSLSCFSPQDLFDICYIEDEPVKLKTLEAIVNILNLAEWDPSIFYDYHELLIEKLENDDMTVNVQHSILNGLERAWRYFFKLEKSQDLPFAIGSTLYNMGLNEKAIEFYNYSLAYYGKDKDTYFNLTLAYHALENYEKAQEMINESLKISPKDEAIAELQKEIDPMHS</sequence>
<protein>
    <submittedName>
        <fullName evidence="4">Uncharacterized protein</fullName>
    </submittedName>
</protein>
<proteinExistence type="predicted"/>
<dbReference type="STRING" id="295108.HT99x_00182"/>
<dbReference type="Pfam" id="PF13181">
    <property type="entry name" value="TPR_8"/>
    <property type="match status" value="1"/>
</dbReference>
<dbReference type="PROSITE" id="PS50005">
    <property type="entry name" value="TPR"/>
    <property type="match status" value="1"/>
</dbReference>
<dbReference type="Pfam" id="PF02636">
    <property type="entry name" value="Methyltransf_28"/>
    <property type="match status" value="1"/>
</dbReference>
<dbReference type="GO" id="GO:0008168">
    <property type="term" value="F:methyltransferase activity"/>
    <property type="evidence" value="ECO:0007669"/>
    <property type="project" value="UniProtKB-KW"/>
</dbReference>
<gene>
    <name evidence="4" type="ORF">HT99x_00182</name>
</gene>
<dbReference type="Gene3D" id="1.25.40.10">
    <property type="entry name" value="Tetratricopeptide repeat domain"/>
    <property type="match status" value="1"/>
</dbReference>
<dbReference type="SUPFAM" id="SSF53335">
    <property type="entry name" value="S-adenosyl-L-methionine-dependent methyltransferases"/>
    <property type="match status" value="1"/>
</dbReference>
<keyword evidence="2" id="KW-0808">Transferase</keyword>
<dbReference type="Gene3D" id="3.40.50.12710">
    <property type="match status" value="1"/>
</dbReference>
<organism evidence="4">
    <name type="scientific">Candidatus Berkiella aquae</name>
    <dbReference type="NCBI Taxonomy" id="295108"/>
    <lineage>
        <taxon>Bacteria</taxon>
        <taxon>Pseudomonadati</taxon>
        <taxon>Pseudomonadota</taxon>
        <taxon>Gammaproteobacteria</taxon>
        <taxon>Candidatus Berkiellales</taxon>
        <taxon>Candidatus Berkiellaceae</taxon>
        <taxon>Candidatus Berkiella</taxon>
    </lineage>
</organism>
<dbReference type="GO" id="GO:0032259">
    <property type="term" value="P:methylation"/>
    <property type="evidence" value="ECO:0007669"/>
    <property type="project" value="UniProtKB-KW"/>
</dbReference>
<dbReference type="InterPro" id="IPR038375">
    <property type="entry name" value="NDUFAF7_sf"/>
</dbReference>
<comment type="caution">
    <text evidence="4">The sequence shown here is derived from an EMBL/GenBank/DDBJ whole genome shotgun (WGS) entry which is preliminary data.</text>
</comment>
<evidence type="ECO:0000313" key="4">
    <source>
        <dbReference type="EMBL" id="KRG22644.1"/>
    </source>
</evidence>
<keyword evidence="3" id="KW-0802">TPR repeat</keyword>
<dbReference type="InterPro" id="IPR003788">
    <property type="entry name" value="NDUFAF7"/>
</dbReference>